<dbReference type="OrthoDB" id="207120at2759"/>
<proteinExistence type="predicted"/>
<sequence>MSAEELRALWGRVGVQICEVATTLHERSKKTLIGDGSYAGFVAAVLAQVPNAQQPPMDGVEYGYLVYAQSGASVHTRASEIMPGDIIVLEGAKLKGHKGLHAYTTVAGEGAPCIGVVCEFETKKLKVRSLQANQHVGQATVESVSYKLEDLKSGLIKVYRALEA</sequence>
<dbReference type="KEGG" id="hir:HETIRDRAFT_383818"/>
<accession>W4K6W0</accession>
<dbReference type="eggNOG" id="ENOG502QQMM">
    <property type="taxonomic scope" value="Eukaryota"/>
</dbReference>
<dbReference type="STRING" id="747525.W4K6W0"/>
<evidence type="ECO:0000313" key="2">
    <source>
        <dbReference type="EMBL" id="ETW81484.1"/>
    </source>
</evidence>
<dbReference type="GeneID" id="20672170"/>
<gene>
    <name evidence="2" type="ORF">HETIRDRAFT_383818</name>
</gene>
<reference evidence="2 3" key="1">
    <citation type="journal article" date="2012" name="New Phytol.">
        <title>Insight into trade-off between wood decay and parasitism from the genome of a fungal forest pathogen.</title>
        <authorList>
            <person name="Olson A."/>
            <person name="Aerts A."/>
            <person name="Asiegbu F."/>
            <person name="Belbahri L."/>
            <person name="Bouzid O."/>
            <person name="Broberg A."/>
            <person name="Canback B."/>
            <person name="Coutinho P.M."/>
            <person name="Cullen D."/>
            <person name="Dalman K."/>
            <person name="Deflorio G."/>
            <person name="van Diepen L.T."/>
            <person name="Dunand C."/>
            <person name="Duplessis S."/>
            <person name="Durling M."/>
            <person name="Gonthier P."/>
            <person name="Grimwood J."/>
            <person name="Fossdal C.G."/>
            <person name="Hansson D."/>
            <person name="Henrissat B."/>
            <person name="Hietala A."/>
            <person name="Himmelstrand K."/>
            <person name="Hoffmeister D."/>
            <person name="Hogberg N."/>
            <person name="James T.Y."/>
            <person name="Karlsson M."/>
            <person name="Kohler A."/>
            <person name="Kues U."/>
            <person name="Lee Y.H."/>
            <person name="Lin Y.C."/>
            <person name="Lind M."/>
            <person name="Lindquist E."/>
            <person name="Lombard V."/>
            <person name="Lucas S."/>
            <person name="Lunden K."/>
            <person name="Morin E."/>
            <person name="Murat C."/>
            <person name="Park J."/>
            <person name="Raffaello T."/>
            <person name="Rouze P."/>
            <person name="Salamov A."/>
            <person name="Schmutz J."/>
            <person name="Solheim H."/>
            <person name="Stahlberg J."/>
            <person name="Velez H."/>
            <person name="de Vries R.P."/>
            <person name="Wiebenga A."/>
            <person name="Woodward S."/>
            <person name="Yakovlev I."/>
            <person name="Garbelotto M."/>
            <person name="Martin F."/>
            <person name="Grigoriev I.V."/>
            <person name="Stenlid J."/>
        </authorList>
    </citation>
    <scope>NUCLEOTIDE SEQUENCE [LARGE SCALE GENOMIC DNA]</scope>
    <source>
        <strain evidence="2 3">TC 32-1</strain>
    </source>
</reference>
<evidence type="ECO:0000259" key="1">
    <source>
        <dbReference type="Pfam" id="PF25459"/>
    </source>
</evidence>
<dbReference type="AlphaFoldDB" id="W4K6W0"/>
<dbReference type="InterPro" id="IPR057402">
    <property type="entry name" value="AIM3_BBC1_C"/>
</dbReference>
<dbReference type="InParanoid" id="W4K6W0"/>
<organism evidence="2 3">
    <name type="scientific">Heterobasidion irregulare (strain TC 32-1)</name>
    <dbReference type="NCBI Taxonomy" id="747525"/>
    <lineage>
        <taxon>Eukaryota</taxon>
        <taxon>Fungi</taxon>
        <taxon>Dikarya</taxon>
        <taxon>Basidiomycota</taxon>
        <taxon>Agaricomycotina</taxon>
        <taxon>Agaricomycetes</taxon>
        <taxon>Russulales</taxon>
        <taxon>Bondarzewiaceae</taxon>
        <taxon>Heterobasidion</taxon>
        <taxon>Heterobasidion annosum species complex</taxon>
    </lineage>
</organism>
<dbReference type="RefSeq" id="XP_009546127.1">
    <property type="nucleotide sequence ID" value="XM_009547832.1"/>
</dbReference>
<evidence type="ECO:0000313" key="3">
    <source>
        <dbReference type="Proteomes" id="UP000030671"/>
    </source>
</evidence>
<dbReference type="Pfam" id="PF25459">
    <property type="entry name" value="AIM3_BBC1_C"/>
    <property type="match status" value="1"/>
</dbReference>
<dbReference type="HOGENOM" id="CLU_080462_1_0_1"/>
<name>W4K6W0_HETIT</name>
<keyword evidence="3" id="KW-1185">Reference proteome</keyword>
<feature type="domain" description="BBC1/AIM3 cysteine proteinase-fold" evidence="1">
    <location>
        <begin position="2"/>
        <end position="163"/>
    </location>
</feature>
<dbReference type="EMBL" id="KI925458">
    <property type="protein sequence ID" value="ETW81484.1"/>
    <property type="molecule type" value="Genomic_DNA"/>
</dbReference>
<protein>
    <recommendedName>
        <fullName evidence="1">BBC1/AIM3 cysteine proteinase-fold domain-containing protein</fullName>
    </recommendedName>
</protein>
<dbReference type="Proteomes" id="UP000030671">
    <property type="component" value="Unassembled WGS sequence"/>
</dbReference>